<dbReference type="NCBIfam" id="TIGR00135">
    <property type="entry name" value="gatC"/>
    <property type="match status" value="1"/>
</dbReference>
<gene>
    <name evidence="1" type="primary">gatC</name>
    <name evidence="1" type="ORF">JYK00_05025</name>
</gene>
<reference evidence="1 2" key="1">
    <citation type="submission" date="2021-03" db="EMBL/GenBank/DDBJ databases">
        <title>Thermosipho ferrireducens sp.nov., an anaerobic thermophilic iron-reducing bacterium isolated from a deep-sea hydrothermal sulfide deposits.</title>
        <authorList>
            <person name="Zeng X."/>
            <person name="Chen Y."/>
            <person name="Shao Z."/>
        </authorList>
    </citation>
    <scope>NUCLEOTIDE SEQUENCE [LARGE SCALE GENOMIC DNA]</scope>
    <source>
        <strain evidence="1 2">JL129W03</strain>
    </source>
</reference>
<dbReference type="RefSeq" id="WP_207565842.1">
    <property type="nucleotide sequence ID" value="NZ_CP071446.1"/>
</dbReference>
<dbReference type="Proteomes" id="UP000671862">
    <property type="component" value="Chromosome"/>
</dbReference>
<dbReference type="InterPro" id="IPR003837">
    <property type="entry name" value="GatC"/>
</dbReference>
<dbReference type="EMBL" id="CP071446">
    <property type="protein sequence ID" value="QTA37119.1"/>
    <property type="molecule type" value="Genomic_DNA"/>
</dbReference>
<dbReference type="InterPro" id="IPR036113">
    <property type="entry name" value="Asp/Glu-ADT_sf_sub_c"/>
</dbReference>
<dbReference type="PANTHER" id="PTHR15004:SF0">
    <property type="entry name" value="GLUTAMYL-TRNA(GLN) AMIDOTRANSFERASE SUBUNIT C, MITOCHONDRIAL"/>
    <property type="match status" value="1"/>
</dbReference>
<dbReference type="SUPFAM" id="SSF141000">
    <property type="entry name" value="Glu-tRNAGln amidotransferase C subunit"/>
    <property type="match status" value="1"/>
</dbReference>
<keyword evidence="2" id="KW-1185">Reference proteome</keyword>
<dbReference type="PANTHER" id="PTHR15004">
    <property type="entry name" value="GLUTAMYL-TRNA(GLN) AMIDOTRANSFERASE SUBUNIT C, MITOCHONDRIAL"/>
    <property type="match status" value="1"/>
</dbReference>
<dbReference type="Gene3D" id="1.10.20.60">
    <property type="entry name" value="Glu-tRNAGln amidotransferase C subunit, N-terminal domain"/>
    <property type="match status" value="1"/>
</dbReference>
<evidence type="ECO:0000313" key="1">
    <source>
        <dbReference type="EMBL" id="QTA37119.1"/>
    </source>
</evidence>
<organism evidence="1 2">
    <name type="scientific">Thermosipho ferrireducens</name>
    <dbReference type="NCBI Taxonomy" id="2571116"/>
    <lineage>
        <taxon>Bacteria</taxon>
        <taxon>Thermotogati</taxon>
        <taxon>Thermotogota</taxon>
        <taxon>Thermotogae</taxon>
        <taxon>Thermotogales</taxon>
        <taxon>Fervidobacteriaceae</taxon>
        <taxon>Thermosipho</taxon>
    </lineage>
</organism>
<protein>
    <submittedName>
        <fullName evidence="1">Asp-tRNA(Asn)/Glu-tRNA(Gln) amidotransferase subunit GatC</fullName>
    </submittedName>
</protein>
<name>A0ABX7S3Z1_9BACT</name>
<accession>A0ABX7S3Z1</accession>
<proteinExistence type="predicted"/>
<sequence>MIINDKIVHDTAMLARIKIDDVELFKREMQKIVDYFEILSELDVSDETPMYNPIETPTTLRGNDVICFENTEKIIQNFPEKEERFIKIPGIHK</sequence>
<evidence type="ECO:0000313" key="2">
    <source>
        <dbReference type="Proteomes" id="UP000671862"/>
    </source>
</evidence>
<dbReference type="Pfam" id="PF02686">
    <property type="entry name" value="GatC"/>
    <property type="match status" value="1"/>
</dbReference>